<dbReference type="SUPFAM" id="SSF102405">
    <property type="entry name" value="MCP/YpsA-like"/>
    <property type="match status" value="1"/>
</dbReference>
<dbReference type="InterPro" id="IPR003488">
    <property type="entry name" value="DprA"/>
</dbReference>
<dbReference type="AlphaFoldDB" id="A0A934ISD4"/>
<accession>A0A934ISD4</accession>
<protein>
    <submittedName>
        <fullName evidence="4">DNA-protecting protein DprA</fullName>
    </submittedName>
</protein>
<gene>
    <name evidence="4" type="primary">dprA</name>
    <name evidence="4" type="ORF">JEQ47_06235</name>
</gene>
<evidence type="ECO:0000313" key="5">
    <source>
        <dbReference type="Proteomes" id="UP000602124"/>
    </source>
</evidence>
<keyword evidence="5" id="KW-1185">Reference proteome</keyword>
<dbReference type="Proteomes" id="UP000602124">
    <property type="component" value="Unassembled WGS sequence"/>
</dbReference>
<dbReference type="Gene3D" id="3.40.50.450">
    <property type="match status" value="1"/>
</dbReference>
<feature type="domain" description="Smf/DprA SLOG" evidence="2">
    <location>
        <begin position="83"/>
        <end position="288"/>
    </location>
</feature>
<dbReference type="InterPro" id="IPR041614">
    <property type="entry name" value="DprA_WH"/>
</dbReference>
<sequence length="375" mass="40036">MNQGRVTTTFTSAQRIAWLRLIRTESIGPVTFHQLLHRFGSAEAALEALPDLSRRAGRAIVPISQARAEDEVAGLTRFGARLVAEVEPDYPAHLLHIPGAPPLLTMAGGERLDWKRTVGIVGARNASTAGIKLTRMLAADLGERGYTVVSGLARGIDTAAHRASLGTGTIAVLAGGFDRIYPDENIPLAHDILDQGGALLTEMPLGWEPRARDFPRRNRLVSGLSLGIVVVEAAKRSGSLITARLALEQNRDVFAVPGSPLDPRAEGGNHLIQQGARLVTNAEDIIEVIGSADPSRSALFDPEWRPEGEPVGDAEPAADDRAKVLEALSSTPVEVDELIAQTGIAPHVMQVLLLELDLGGQVEWSSGQLVALRHS</sequence>
<organism evidence="4 5">
    <name type="scientific">Devosia sediminis</name>
    <dbReference type="NCBI Taxonomy" id="2798801"/>
    <lineage>
        <taxon>Bacteria</taxon>
        <taxon>Pseudomonadati</taxon>
        <taxon>Pseudomonadota</taxon>
        <taxon>Alphaproteobacteria</taxon>
        <taxon>Hyphomicrobiales</taxon>
        <taxon>Devosiaceae</taxon>
        <taxon>Devosia</taxon>
    </lineage>
</organism>
<comment type="similarity">
    <text evidence="1">Belongs to the DprA/Smf family.</text>
</comment>
<evidence type="ECO:0000313" key="4">
    <source>
        <dbReference type="EMBL" id="MBJ3784311.1"/>
    </source>
</evidence>
<dbReference type="InterPro" id="IPR057666">
    <property type="entry name" value="DrpA_SLOG"/>
</dbReference>
<dbReference type="Pfam" id="PF21102">
    <property type="entry name" value="DprA_N"/>
    <property type="match status" value="1"/>
</dbReference>
<evidence type="ECO:0000259" key="3">
    <source>
        <dbReference type="Pfam" id="PF17782"/>
    </source>
</evidence>
<name>A0A934ISD4_9HYPH</name>
<feature type="domain" description="DprA winged helix" evidence="3">
    <location>
        <begin position="313"/>
        <end position="367"/>
    </location>
</feature>
<dbReference type="Pfam" id="PF17782">
    <property type="entry name" value="WHD_DprA"/>
    <property type="match status" value="1"/>
</dbReference>
<dbReference type="RefSeq" id="WP_198875486.1">
    <property type="nucleotide sequence ID" value="NZ_JAEKMH010000001.1"/>
</dbReference>
<dbReference type="Gene3D" id="1.10.10.10">
    <property type="entry name" value="Winged helix-like DNA-binding domain superfamily/Winged helix DNA-binding domain"/>
    <property type="match status" value="1"/>
</dbReference>
<dbReference type="PANTHER" id="PTHR43022:SF1">
    <property type="entry name" value="PROTEIN SMF"/>
    <property type="match status" value="1"/>
</dbReference>
<dbReference type="Pfam" id="PF02481">
    <property type="entry name" value="DNA_processg_A"/>
    <property type="match status" value="1"/>
</dbReference>
<evidence type="ECO:0000259" key="2">
    <source>
        <dbReference type="Pfam" id="PF02481"/>
    </source>
</evidence>
<dbReference type="PANTHER" id="PTHR43022">
    <property type="entry name" value="PROTEIN SMF"/>
    <property type="match status" value="1"/>
</dbReference>
<evidence type="ECO:0000256" key="1">
    <source>
        <dbReference type="ARBA" id="ARBA00006525"/>
    </source>
</evidence>
<comment type="caution">
    <text evidence="4">The sequence shown here is derived from an EMBL/GenBank/DDBJ whole genome shotgun (WGS) entry which is preliminary data.</text>
</comment>
<dbReference type="NCBIfam" id="TIGR00732">
    <property type="entry name" value="dprA"/>
    <property type="match status" value="1"/>
</dbReference>
<dbReference type="EMBL" id="JAEKMH010000001">
    <property type="protein sequence ID" value="MBJ3784311.1"/>
    <property type="molecule type" value="Genomic_DNA"/>
</dbReference>
<dbReference type="GO" id="GO:0009294">
    <property type="term" value="P:DNA-mediated transformation"/>
    <property type="evidence" value="ECO:0007669"/>
    <property type="project" value="InterPro"/>
</dbReference>
<proteinExistence type="inferred from homology"/>
<dbReference type="InterPro" id="IPR036388">
    <property type="entry name" value="WH-like_DNA-bd_sf"/>
</dbReference>
<reference evidence="4" key="1">
    <citation type="submission" date="2020-12" db="EMBL/GenBank/DDBJ databases">
        <title>Devosia sp. MSA67 isolated from Mo River.</title>
        <authorList>
            <person name="Ma F."/>
            <person name="Zi Z."/>
        </authorList>
    </citation>
    <scope>NUCLEOTIDE SEQUENCE</scope>
    <source>
        <strain evidence="4">MSA67</strain>
    </source>
</reference>